<keyword evidence="1" id="KW-0175">Coiled coil</keyword>
<dbReference type="SMART" id="SM00225">
    <property type="entry name" value="BTB"/>
    <property type="match status" value="1"/>
</dbReference>
<evidence type="ECO:0000313" key="4">
    <source>
        <dbReference type="Proteomes" id="UP000285301"/>
    </source>
</evidence>
<dbReference type="GO" id="GO:0048512">
    <property type="term" value="P:circadian behavior"/>
    <property type="evidence" value="ECO:0007669"/>
    <property type="project" value="TreeGrafter"/>
</dbReference>
<feature type="coiled-coil region" evidence="1">
    <location>
        <begin position="115"/>
        <end position="142"/>
    </location>
</feature>
<dbReference type="EMBL" id="NCKU01015548">
    <property type="protein sequence ID" value="RWR99353.1"/>
    <property type="molecule type" value="Genomic_DNA"/>
</dbReference>
<protein>
    <recommendedName>
        <fullName evidence="2">BTB domain-containing protein</fullName>
    </recommendedName>
</protein>
<dbReference type="GO" id="GO:0008344">
    <property type="term" value="P:adult locomotory behavior"/>
    <property type="evidence" value="ECO:0007669"/>
    <property type="project" value="TreeGrafter"/>
</dbReference>
<dbReference type="GO" id="GO:0050804">
    <property type="term" value="P:modulation of chemical synaptic transmission"/>
    <property type="evidence" value="ECO:0007669"/>
    <property type="project" value="TreeGrafter"/>
</dbReference>
<accession>A0A3S3PEK7</accession>
<dbReference type="AlphaFoldDB" id="A0A3S3PEK7"/>
<dbReference type="GO" id="GO:0005737">
    <property type="term" value="C:cytoplasm"/>
    <property type="evidence" value="ECO:0007669"/>
    <property type="project" value="TreeGrafter"/>
</dbReference>
<organism evidence="3 4">
    <name type="scientific">Dinothrombium tinctorium</name>
    <dbReference type="NCBI Taxonomy" id="1965070"/>
    <lineage>
        <taxon>Eukaryota</taxon>
        <taxon>Metazoa</taxon>
        <taxon>Ecdysozoa</taxon>
        <taxon>Arthropoda</taxon>
        <taxon>Chelicerata</taxon>
        <taxon>Arachnida</taxon>
        <taxon>Acari</taxon>
        <taxon>Acariformes</taxon>
        <taxon>Trombidiformes</taxon>
        <taxon>Prostigmata</taxon>
        <taxon>Anystina</taxon>
        <taxon>Parasitengona</taxon>
        <taxon>Trombidioidea</taxon>
        <taxon>Trombidiidae</taxon>
        <taxon>Dinothrombium</taxon>
    </lineage>
</organism>
<dbReference type="PROSITE" id="PS50097">
    <property type="entry name" value="BTB"/>
    <property type="match status" value="1"/>
</dbReference>
<feature type="domain" description="BTB" evidence="2">
    <location>
        <begin position="22"/>
        <end position="93"/>
    </location>
</feature>
<keyword evidence="4" id="KW-1185">Reference proteome</keyword>
<dbReference type="Gene3D" id="3.30.710.10">
    <property type="entry name" value="Potassium Channel Kv1.1, Chain A"/>
    <property type="match status" value="1"/>
</dbReference>
<dbReference type="InterPro" id="IPR011333">
    <property type="entry name" value="SKP1/BTB/POZ_sf"/>
</dbReference>
<dbReference type="OrthoDB" id="8060820at2759"/>
<dbReference type="Pfam" id="PF00651">
    <property type="entry name" value="BTB"/>
    <property type="match status" value="1"/>
</dbReference>
<evidence type="ECO:0000256" key="1">
    <source>
        <dbReference type="SAM" id="Coils"/>
    </source>
</evidence>
<evidence type="ECO:0000313" key="3">
    <source>
        <dbReference type="EMBL" id="RWR99353.1"/>
    </source>
</evidence>
<dbReference type="InterPro" id="IPR052407">
    <property type="entry name" value="BTB_POZ_domain_cont_9"/>
</dbReference>
<dbReference type="PANTHER" id="PTHR46306:SF1">
    <property type="entry name" value="BTB_POZ DOMAIN-CONTAINING PROTEIN 9"/>
    <property type="match status" value="1"/>
</dbReference>
<reference evidence="3 4" key="1">
    <citation type="journal article" date="2018" name="Gigascience">
        <title>Genomes of trombidid mites reveal novel predicted allergens and laterally-transferred genes associated with secondary metabolism.</title>
        <authorList>
            <person name="Dong X."/>
            <person name="Chaisiri K."/>
            <person name="Xia D."/>
            <person name="Armstrong S.D."/>
            <person name="Fang Y."/>
            <person name="Donnelly M.J."/>
            <person name="Kadowaki T."/>
            <person name="McGarry J.W."/>
            <person name="Darby A.C."/>
            <person name="Makepeace B.L."/>
        </authorList>
    </citation>
    <scope>NUCLEOTIDE SEQUENCE [LARGE SCALE GENOMIC DNA]</scope>
    <source>
        <strain evidence="3">UoL-WK</strain>
    </source>
</reference>
<dbReference type="Proteomes" id="UP000285301">
    <property type="component" value="Unassembled WGS sequence"/>
</dbReference>
<dbReference type="STRING" id="1965070.A0A3S3PEK7"/>
<comment type="caution">
    <text evidence="3">The sequence shown here is derived from an EMBL/GenBank/DDBJ whole genome shotgun (WGS) entry which is preliminary data.</text>
</comment>
<proteinExistence type="predicted"/>
<name>A0A3S3PEK7_9ACAR</name>
<dbReference type="SUPFAM" id="SSF54695">
    <property type="entry name" value="POZ domain"/>
    <property type="match status" value="1"/>
</dbReference>
<dbReference type="PANTHER" id="PTHR46306">
    <property type="entry name" value="BTB/POZ DOMAIN-CONTAINING PROTEIN 9"/>
    <property type="match status" value="1"/>
</dbReference>
<gene>
    <name evidence="3" type="ORF">B4U79_18804</name>
</gene>
<evidence type="ECO:0000259" key="2">
    <source>
        <dbReference type="PROSITE" id="PS50097"/>
    </source>
</evidence>
<sequence>MCETNNAKWILKEIYEKRNETGDVRFVFSAENKKINAHKLILASASKYFENLFYGSNQKECEEIEIEINEDISAKCYFGYIHFIYTGSIDKSELAEKDIIAILSLLARKKNPHMKQFIRNELNQLEIRVDNVELRVQRASKSVLVVY</sequence>
<dbReference type="InterPro" id="IPR000210">
    <property type="entry name" value="BTB/POZ_dom"/>
</dbReference>